<dbReference type="InterPro" id="IPR027921">
    <property type="entry name" value="NOPCHAP1"/>
</dbReference>
<dbReference type="STRING" id="246404.A0A507DJZ8"/>
<dbReference type="PANTHER" id="PTHR38489">
    <property type="entry name" value="HISTONE CHAPERONE DOMAIN-CONTAINING PROTEIN"/>
    <property type="match status" value="1"/>
</dbReference>
<gene>
    <name evidence="2" type="ORF">CcCBS67573_g09967</name>
</gene>
<comment type="caution">
    <text evidence="2">The sequence shown here is derived from an EMBL/GenBank/DDBJ whole genome shotgun (WGS) entry which is preliminary data.</text>
</comment>
<evidence type="ECO:0000313" key="3">
    <source>
        <dbReference type="Proteomes" id="UP000320333"/>
    </source>
</evidence>
<evidence type="ECO:0000256" key="1">
    <source>
        <dbReference type="SAM" id="MobiDB-lite"/>
    </source>
</evidence>
<dbReference type="OrthoDB" id="1112980at2759"/>
<dbReference type="PANTHER" id="PTHR38489:SF1">
    <property type="entry name" value="HISTONE CHAPERONE DOMAIN-CONTAINING PROTEIN"/>
    <property type="match status" value="1"/>
</dbReference>
<feature type="compositionally biased region" description="Basic residues" evidence="1">
    <location>
        <begin position="165"/>
        <end position="176"/>
    </location>
</feature>
<evidence type="ECO:0000313" key="2">
    <source>
        <dbReference type="EMBL" id="TPX51982.1"/>
    </source>
</evidence>
<organism evidence="2 3">
    <name type="scientific">Chytriomyces confervae</name>
    <dbReference type="NCBI Taxonomy" id="246404"/>
    <lineage>
        <taxon>Eukaryota</taxon>
        <taxon>Fungi</taxon>
        <taxon>Fungi incertae sedis</taxon>
        <taxon>Chytridiomycota</taxon>
        <taxon>Chytridiomycota incertae sedis</taxon>
        <taxon>Chytridiomycetes</taxon>
        <taxon>Chytridiales</taxon>
        <taxon>Chytriomycetaceae</taxon>
        <taxon>Chytriomyces</taxon>
    </lineage>
</organism>
<feature type="region of interest" description="Disordered" evidence="1">
    <location>
        <begin position="119"/>
        <end position="182"/>
    </location>
</feature>
<dbReference type="AlphaFoldDB" id="A0A507DJZ8"/>
<protein>
    <submittedName>
        <fullName evidence="2">Uncharacterized protein</fullName>
    </submittedName>
</protein>
<dbReference type="GO" id="GO:0000492">
    <property type="term" value="P:box C/D snoRNP assembly"/>
    <property type="evidence" value="ECO:0007669"/>
    <property type="project" value="InterPro"/>
</dbReference>
<proteinExistence type="predicted"/>
<sequence>MKHKASIPSIKPATATADATSSVLHSLLNVSSTPLKKPKTFKLNSDGDLLSRVASFLPQLKCANDQLEVQRAQGEILDIEHIEAAQDQHIEMDLGLGVFDYAPEDISKIAKPEILVKLPHGESSESDDEDIKLGVSQPEGEESAGVSSANAVQDLMRAVVEQQGHGKKKTRKKKRPLIQVLS</sequence>
<dbReference type="EMBL" id="QEAP01001092">
    <property type="protein sequence ID" value="TPX51982.1"/>
    <property type="molecule type" value="Genomic_DNA"/>
</dbReference>
<reference evidence="2 3" key="1">
    <citation type="journal article" date="2019" name="Sci. Rep.">
        <title>Comparative genomics of chytrid fungi reveal insights into the obligate biotrophic and pathogenic lifestyle of Synchytrium endobioticum.</title>
        <authorList>
            <person name="van de Vossenberg B.T.L.H."/>
            <person name="Warris S."/>
            <person name="Nguyen H.D.T."/>
            <person name="van Gent-Pelzer M.P.E."/>
            <person name="Joly D.L."/>
            <person name="van de Geest H.C."/>
            <person name="Bonants P.J.M."/>
            <person name="Smith D.S."/>
            <person name="Levesque C.A."/>
            <person name="van der Lee T.A.J."/>
        </authorList>
    </citation>
    <scope>NUCLEOTIDE SEQUENCE [LARGE SCALE GENOMIC DNA]</scope>
    <source>
        <strain evidence="2 3">CBS 675.73</strain>
    </source>
</reference>
<dbReference type="Proteomes" id="UP000320333">
    <property type="component" value="Unassembled WGS sequence"/>
</dbReference>
<keyword evidence="3" id="KW-1185">Reference proteome</keyword>
<name>A0A507DJZ8_9FUNG</name>
<accession>A0A507DJZ8</accession>
<dbReference type="Pfam" id="PF15370">
    <property type="entry name" value="NOPCHAP1"/>
    <property type="match status" value="1"/>
</dbReference>